<gene>
    <name evidence="3" type="ORF">CA264_16215</name>
</gene>
<dbReference type="AlphaFoldDB" id="A0A1X9YVH7"/>
<dbReference type="InterPro" id="IPR000866">
    <property type="entry name" value="AhpC/TSA"/>
</dbReference>
<feature type="domain" description="Thioredoxin" evidence="2">
    <location>
        <begin position="9"/>
        <end position="165"/>
    </location>
</feature>
<keyword evidence="4" id="KW-1185">Reference proteome</keyword>
<accession>A0A1X9YVH7</accession>
<dbReference type="Gene3D" id="3.40.30.10">
    <property type="entry name" value="Glutaredoxin"/>
    <property type="match status" value="1"/>
</dbReference>
<evidence type="ECO:0000259" key="2">
    <source>
        <dbReference type="PROSITE" id="PS51352"/>
    </source>
</evidence>
<dbReference type="PANTHER" id="PTHR42852">
    <property type="entry name" value="THIOL:DISULFIDE INTERCHANGE PROTEIN DSBE"/>
    <property type="match status" value="1"/>
</dbReference>
<dbReference type="KEGG" id="pact:CA264_16215"/>
<organism evidence="3 4">
    <name type="scientific">Pontibacter actiniarum</name>
    <dbReference type="NCBI Taxonomy" id="323450"/>
    <lineage>
        <taxon>Bacteria</taxon>
        <taxon>Pseudomonadati</taxon>
        <taxon>Bacteroidota</taxon>
        <taxon>Cytophagia</taxon>
        <taxon>Cytophagales</taxon>
        <taxon>Hymenobacteraceae</taxon>
        <taxon>Pontibacter</taxon>
    </lineage>
</organism>
<feature type="chain" id="PRO_5010984641" evidence="1">
    <location>
        <begin position="26"/>
        <end position="165"/>
    </location>
</feature>
<dbReference type="STRING" id="709015.GCA_000472485_03274"/>
<evidence type="ECO:0000313" key="4">
    <source>
        <dbReference type="Proteomes" id="UP000266292"/>
    </source>
</evidence>
<sequence>MITQIRNILLAVLALLCVTAATASAQEVEVIKFKDLKELRERPGDTLYVVNFWATWCKPCIKELPYFEAANQQYKNKPVKVVLVSMDAVEDLDSRVKAFVQRRGLKSTVVLLDEVDGNTWIDKIEPKWSGAIPATMVFNNKQGKYAFREAAITQEELNALIEEML</sequence>
<keyword evidence="1" id="KW-0732">Signal</keyword>
<dbReference type="RefSeq" id="WP_036777166.1">
    <property type="nucleotide sequence ID" value="NZ_CP021235.1"/>
</dbReference>
<evidence type="ECO:0000256" key="1">
    <source>
        <dbReference type="SAM" id="SignalP"/>
    </source>
</evidence>
<dbReference type="PANTHER" id="PTHR42852:SF17">
    <property type="entry name" value="THIOREDOXIN-LIKE PROTEIN HI_1115"/>
    <property type="match status" value="1"/>
</dbReference>
<dbReference type="InterPro" id="IPR036249">
    <property type="entry name" value="Thioredoxin-like_sf"/>
</dbReference>
<dbReference type="Pfam" id="PF00578">
    <property type="entry name" value="AhpC-TSA"/>
    <property type="match status" value="1"/>
</dbReference>
<dbReference type="SUPFAM" id="SSF52833">
    <property type="entry name" value="Thioredoxin-like"/>
    <property type="match status" value="1"/>
</dbReference>
<evidence type="ECO:0000313" key="3">
    <source>
        <dbReference type="EMBL" id="ARS36842.1"/>
    </source>
</evidence>
<dbReference type="InterPro" id="IPR013766">
    <property type="entry name" value="Thioredoxin_domain"/>
</dbReference>
<dbReference type="PROSITE" id="PS51352">
    <property type="entry name" value="THIOREDOXIN_2"/>
    <property type="match status" value="1"/>
</dbReference>
<reference evidence="4" key="1">
    <citation type="submission" date="2017-05" db="EMBL/GenBank/DDBJ databases">
        <authorList>
            <person name="Ray J."/>
            <person name="Price M."/>
            <person name="Deutschbauer A."/>
        </authorList>
    </citation>
    <scope>NUCLEOTIDE SEQUENCE [LARGE SCALE GENOMIC DNA]</scope>
    <source>
        <strain evidence="4">DSM 19842</strain>
    </source>
</reference>
<dbReference type="Proteomes" id="UP000266292">
    <property type="component" value="Chromosome"/>
</dbReference>
<dbReference type="GO" id="GO:0016491">
    <property type="term" value="F:oxidoreductase activity"/>
    <property type="evidence" value="ECO:0007669"/>
    <property type="project" value="InterPro"/>
</dbReference>
<name>A0A1X9YVH7_9BACT</name>
<protein>
    <submittedName>
        <fullName evidence="3">Redoxin</fullName>
    </submittedName>
</protein>
<dbReference type="EMBL" id="CP021235">
    <property type="protein sequence ID" value="ARS36842.1"/>
    <property type="molecule type" value="Genomic_DNA"/>
</dbReference>
<dbReference type="GO" id="GO:0016209">
    <property type="term" value="F:antioxidant activity"/>
    <property type="evidence" value="ECO:0007669"/>
    <property type="project" value="InterPro"/>
</dbReference>
<feature type="signal peptide" evidence="1">
    <location>
        <begin position="1"/>
        <end position="25"/>
    </location>
</feature>
<proteinExistence type="predicted"/>
<dbReference type="InterPro" id="IPR050553">
    <property type="entry name" value="Thioredoxin_ResA/DsbE_sf"/>
</dbReference>
<dbReference type="CDD" id="cd02966">
    <property type="entry name" value="TlpA_like_family"/>
    <property type="match status" value="1"/>
</dbReference>